<protein>
    <submittedName>
        <fullName evidence="2">Uncharacterized protein</fullName>
    </submittedName>
</protein>
<dbReference type="EMBL" id="CAJOBE010027397">
    <property type="protein sequence ID" value="CAF4277130.1"/>
    <property type="molecule type" value="Genomic_DNA"/>
</dbReference>
<reference evidence="2" key="1">
    <citation type="submission" date="2021-02" db="EMBL/GenBank/DDBJ databases">
        <authorList>
            <person name="Nowell W R."/>
        </authorList>
    </citation>
    <scope>NUCLEOTIDE SEQUENCE</scope>
</reference>
<sequence length="101" mass="11385">MDIKLLQTFKNINTRTAMRVHDTSKGLVPASSTSAIQKSSSENNVRSQQRIGSISELVAANLPEQTIPDLMFFENNRGEHQGDDAQMHHFLDSNLPHARRR</sequence>
<dbReference type="Proteomes" id="UP000663874">
    <property type="component" value="Unassembled WGS sequence"/>
</dbReference>
<feature type="non-terminal residue" evidence="2">
    <location>
        <position position="1"/>
    </location>
</feature>
<feature type="compositionally biased region" description="Basic and acidic residues" evidence="1">
    <location>
        <begin position="76"/>
        <end position="91"/>
    </location>
</feature>
<evidence type="ECO:0000313" key="2">
    <source>
        <dbReference type="EMBL" id="CAF4277130.1"/>
    </source>
</evidence>
<evidence type="ECO:0000256" key="1">
    <source>
        <dbReference type="SAM" id="MobiDB-lite"/>
    </source>
</evidence>
<feature type="region of interest" description="Disordered" evidence="1">
    <location>
        <begin position="24"/>
        <end position="48"/>
    </location>
</feature>
<evidence type="ECO:0000313" key="3">
    <source>
        <dbReference type="Proteomes" id="UP000663874"/>
    </source>
</evidence>
<gene>
    <name evidence="2" type="ORF">FNK824_LOCUS39746</name>
</gene>
<accession>A0A820GEW6</accession>
<dbReference type="AlphaFoldDB" id="A0A820GEW6"/>
<organism evidence="2 3">
    <name type="scientific">Rotaria sordida</name>
    <dbReference type="NCBI Taxonomy" id="392033"/>
    <lineage>
        <taxon>Eukaryota</taxon>
        <taxon>Metazoa</taxon>
        <taxon>Spiralia</taxon>
        <taxon>Gnathifera</taxon>
        <taxon>Rotifera</taxon>
        <taxon>Eurotatoria</taxon>
        <taxon>Bdelloidea</taxon>
        <taxon>Philodinida</taxon>
        <taxon>Philodinidae</taxon>
        <taxon>Rotaria</taxon>
    </lineage>
</organism>
<name>A0A820GEW6_9BILA</name>
<feature type="compositionally biased region" description="Low complexity" evidence="1">
    <location>
        <begin position="31"/>
        <end position="41"/>
    </location>
</feature>
<feature type="region of interest" description="Disordered" evidence="1">
    <location>
        <begin position="75"/>
        <end position="101"/>
    </location>
</feature>
<comment type="caution">
    <text evidence="2">The sequence shown here is derived from an EMBL/GenBank/DDBJ whole genome shotgun (WGS) entry which is preliminary data.</text>
</comment>
<proteinExistence type="predicted"/>